<sequence length="291" mass="34055">MNQKIQVNLQVNLVQLLINNIKTLKWMSVRLGLLRWVNEKCPQMKASNIESMSDGRHFLCLLRRYFPEIEIPQFKKNSTVVSRLETLTQVAHYCSKLDNSMKVDILKIANKESNMILNLLKFIKSILDKTPIKKNIKKEEIPTIMKEQKKECQKISEEIVIVPFPKKQTIDQGIQTIPIQEVQPLQILQEKIKKILQSKLQSPHLELEILQLLEKDKDVFNLQLFYQVKASRASMKPSKLTEFMSIHSSQFYNRGEQNLFDPEYSFDQNLASKKSVLEDSLFQVSDEKQNY</sequence>
<proteinExistence type="predicted"/>
<accession>A0C0A1</accession>
<dbReference type="InParanoid" id="A0C0A1"/>
<dbReference type="Proteomes" id="UP000000600">
    <property type="component" value="Unassembled WGS sequence"/>
</dbReference>
<dbReference type="KEGG" id="ptm:GSPATT00006071001"/>
<evidence type="ECO:0000313" key="2">
    <source>
        <dbReference type="Proteomes" id="UP000000600"/>
    </source>
</evidence>
<dbReference type="RefSeq" id="XP_001431616.1">
    <property type="nucleotide sequence ID" value="XM_001431579.1"/>
</dbReference>
<reference evidence="1 2" key="1">
    <citation type="journal article" date="2006" name="Nature">
        <title>Global trends of whole-genome duplications revealed by the ciliate Paramecium tetraurelia.</title>
        <authorList>
            <consortium name="Genoscope"/>
            <person name="Aury J.-M."/>
            <person name="Jaillon O."/>
            <person name="Duret L."/>
            <person name="Noel B."/>
            <person name="Jubin C."/>
            <person name="Porcel B.M."/>
            <person name="Segurens B."/>
            <person name="Daubin V."/>
            <person name="Anthouard V."/>
            <person name="Aiach N."/>
            <person name="Arnaiz O."/>
            <person name="Billaut A."/>
            <person name="Beisson J."/>
            <person name="Blanc I."/>
            <person name="Bouhouche K."/>
            <person name="Camara F."/>
            <person name="Duharcourt S."/>
            <person name="Guigo R."/>
            <person name="Gogendeau D."/>
            <person name="Katinka M."/>
            <person name="Keller A.-M."/>
            <person name="Kissmehl R."/>
            <person name="Klotz C."/>
            <person name="Koll F."/>
            <person name="Le Moue A."/>
            <person name="Lepere C."/>
            <person name="Malinsky S."/>
            <person name="Nowacki M."/>
            <person name="Nowak J.K."/>
            <person name="Plattner H."/>
            <person name="Poulain J."/>
            <person name="Ruiz F."/>
            <person name="Serrano V."/>
            <person name="Zagulski M."/>
            <person name="Dessen P."/>
            <person name="Betermier M."/>
            <person name="Weissenbach J."/>
            <person name="Scarpelli C."/>
            <person name="Schachter V."/>
            <person name="Sperling L."/>
            <person name="Meyer E."/>
            <person name="Cohen J."/>
            <person name="Wincker P."/>
        </authorList>
    </citation>
    <scope>NUCLEOTIDE SEQUENCE [LARGE SCALE GENOMIC DNA]</scope>
    <source>
        <strain evidence="1 2">Stock d4-2</strain>
    </source>
</reference>
<dbReference type="OMA" id="NSMKVDI"/>
<dbReference type="InterPro" id="IPR036872">
    <property type="entry name" value="CH_dom_sf"/>
</dbReference>
<evidence type="ECO:0008006" key="3">
    <source>
        <dbReference type="Google" id="ProtNLM"/>
    </source>
</evidence>
<name>A0C0A1_PARTE</name>
<dbReference type="GeneID" id="5017400"/>
<gene>
    <name evidence="1" type="ORF">GSPATT00006071001</name>
</gene>
<dbReference type="Gene3D" id="1.10.418.10">
    <property type="entry name" value="Calponin-like domain"/>
    <property type="match status" value="1"/>
</dbReference>
<dbReference type="EMBL" id="CT868030">
    <property type="protein sequence ID" value="CAK64218.1"/>
    <property type="molecule type" value="Genomic_DNA"/>
</dbReference>
<dbReference type="AlphaFoldDB" id="A0C0A1"/>
<dbReference type="OrthoDB" id="299576at2759"/>
<dbReference type="HOGENOM" id="CLU_957969_0_0_1"/>
<evidence type="ECO:0000313" key="1">
    <source>
        <dbReference type="EMBL" id="CAK64218.1"/>
    </source>
</evidence>
<dbReference type="SUPFAM" id="SSF47576">
    <property type="entry name" value="Calponin-homology domain, CH-domain"/>
    <property type="match status" value="1"/>
</dbReference>
<protein>
    <recommendedName>
        <fullName evidence="3">Calponin-homology (CH) domain-containing protein</fullName>
    </recommendedName>
</protein>
<keyword evidence="2" id="KW-1185">Reference proteome</keyword>
<organism evidence="1 2">
    <name type="scientific">Paramecium tetraurelia</name>
    <dbReference type="NCBI Taxonomy" id="5888"/>
    <lineage>
        <taxon>Eukaryota</taxon>
        <taxon>Sar</taxon>
        <taxon>Alveolata</taxon>
        <taxon>Ciliophora</taxon>
        <taxon>Intramacronucleata</taxon>
        <taxon>Oligohymenophorea</taxon>
        <taxon>Peniculida</taxon>
        <taxon>Parameciidae</taxon>
        <taxon>Paramecium</taxon>
    </lineage>
</organism>